<organism evidence="1">
    <name type="scientific">Anguilla anguilla</name>
    <name type="common">European freshwater eel</name>
    <name type="synonym">Muraena anguilla</name>
    <dbReference type="NCBI Taxonomy" id="7936"/>
    <lineage>
        <taxon>Eukaryota</taxon>
        <taxon>Metazoa</taxon>
        <taxon>Chordata</taxon>
        <taxon>Craniata</taxon>
        <taxon>Vertebrata</taxon>
        <taxon>Euteleostomi</taxon>
        <taxon>Actinopterygii</taxon>
        <taxon>Neopterygii</taxon>
        <taxon>Teleostei</taxon>
        <taxon>Anguilliformes</taxon>
        <taxon>Anguillidae</taxon>
        <taxon>Anguilla</taxon>
    </lineage>
</organism>
<name>A0A0E9XQK1_ANGAN</name>
<dbReference type="EMBL" id="GBXM01004614">
    <property type="protein sequence ID" value="JAI03964.1"/>
    <property type="molecule type" value="Transcribed_RNA"/>
</dbReference>
<sequence>MTNSTCLSFSGAAIHVGKCHFCSTNGKMNDYKPQLKNN</sequence>
<accession>A0A0E9XQK1</accession>
<proteinExistence type="predicted"/>
<evidence type="ECO:0000313" key="1">
    <source>
        <dbReference type="EMBL" id="JAI03964.1"/>
    </source>
</evidence>
<protein>
    <submittedName>
        <fullName evidence="1">Uncharacterized protein</fullName>
    </submittedName>
</protein>
<dbReference type="AlphaFoldDB" id="A0A0E9XQK1"/>
<reference evidence="1" key="1">
    <citation type="submission" date="2014-11" db="EMBL/GenBank/DDBJ databases">
        <authorList>
            <person name="Amaro Gonzalez C."/>
        </authorList>
    </citation>
    <scope>NUCLEOTIDE SEQUENCE</scope>
</reference>
<reference evidence="1" key="2">
    <citation type="journal article" date="2015" name="Fish Shellfish Immunol.">
        <title>Early steps in the European eel (Anguilla anguilla)-Vibrio vulnificus interaction in the gills: Role of the RtxA13 toxin.</title>
        <authorList>
            <person name="Callol A."/>
            <person name="Pajuelo D."/>
            <person name="Ebbesson L."/>
            <person name="Teles M."/>
            <person name="MacKenzie S."/>
            <person name="Amaro C."/>
        </authorList>
    </citation>
    <scope>NUCLEOTIDE SEQUENCE</scope>
</reference>